<evidence type="ECO:0000256" key="6">
    <source>
        <dbReference type="ARBA" id="ARBA00050608"/>
    </source>
</evidence>
<dbReference type="OrthoDB" id="408373at2759"/>
<dbReference type="EnsemblPlants" id="QL06p043490:mrna">
    <property type="protein sequence ID" value="QL06p043490:mrna"/>
    <property type="gene ID" value="QL06p043490"/>
</dbReference>
<dbReference type="InParanoid" id="A0A7N2M193"/>
<evidence type="ECO:0000313" key="23">
    <source>
        <dbReference type="Proteomes" id="UP000594261"/>
    </source>
</evidence>
<dbReference type="SUPFAM" id="SSF53474">
    <property type="entry name" value="alpha/beta-Hydrolases"/>
    <property type="match status" value="1"/>
</dbReference>
<evidence type="ECO:0000256" key="16">
    <source>
        <dbReference type="ARBA" id="ARBA00066572"/>
    </source>
</evidence>
<evidence type="ECO:0000256" key="7">
    <source>
        <dbReference type="ARBA" id="ARBA00051647"/>
    </source>
</evidence>
<dbReference type="GO" id="GO:0009694">
    <property type="term" value="P:jasmonic acid metabolic process"/>
    <property type="evidence" value="ECO:0007669"/>
    <property type="project" value="TreeGrafter"/>
</dbReference>
<accession>A0A7N2M193</accession>
<name>A0A7N2M193_QUELO</name>
<comment type="catalytic activity">
    <reaction evidence="4">
        <text>2-hydroxy-2-methylpropanenitrile = acetone + hydrogen cyanide</text>
        <dbReference type="Rhea" id="RHEA:11932"/>
        <dbReference type="ChEBI" id="CHEBI:15347"/>
        <dbReference type="ChEBI" id="CHEBI:15348"/>
        <dbReference type="ChEBI" id="CHEBI:18407"/>
    </reaction>
    <physiologicalReaction direction="left-to-right" evidence="4">
        <dbReference type="Rhea" id="RHEA:11933"/>
    </physiologicalReaction>
</comment>
<evidence type="ECO:0000256" key="19">
    <source>
        <dbReference type="ARBA" id="ARBA00078291"/>
    </source>
</evidence>
<comment type="catalytic activity">
    <reaction evidence="13">
        <text>cyclohexanecarbaldehyde + hydrogen cyanide = (2S)-2-cyclohexyl-2-hydroxyacetonitrile</text>
        <dbReference type="Rhea" id="RHEA:77423"/>
        <dbReference type="ChEBI" id="CHEBI:18407"/>
        <dbReference type="ChEBI" id="CHEBI:197359"/>
        <dbReference type="ChEBI" id="CHEBI:197360"/>
    </reaction>
</comment>
<dbReference type="KEGG" id="qlo:115995205"/>
<keyword evidence="1" id="KW-0378">Hydrolase</keyword>
<evidence type="ECO:0000256" key="5">
    <source>
        <dbReference type="ARBA" id="ARBA00050358"/>
    </source>
</evidence>
<dbReference type="GO" id="GO:0009696">
    <property type="term" value="P:salicylic acid metabolic process"/>
    <property type="evidence" value="ECO:0007669"/>
    <property type="project" value="TreeGrafter"/>
</dbReference>
<dbReference type="PANTHER" id="PTHR10992:SF1083">
    <property type="entry name" value="METHYLESTERASE 1"/>
    <property type="match status" value="1"/>
</dbReference>
<comment type="catalytic activity">
    <reaction evidence="8">
        <text>a disubstituted aliphatic (S)-hydroxynitrile = a ketone + hydrogen cyanide</text>
        <dbReference type="Rhea" id="RHEA:56592"/>
        <dbReference type="ChEBI" id="CHEBI:17087"/>
        <dbReference type="ChEBI" id="CHEBI:18407"/>
        <dbReference type="ChEBI" id="CHEBI:140597"/>
        <dbReference type="EC" id="4.1.2.47"/>
    </reaction>
</comment>
<comment type="catalytic activity">
    <reaction evidence="14">
        <text>an aromatic (S)-hydroxynitrile = an aromatic aldehyde + hydrogen cyanide</text>
        <dbReference type="Rhea" id="RHEA:54660"/>
        <dbReference type="ChEBI" id="CHEBI:18407"/>
        <dbReference type="ChEBI" id="CHEBI:33855"/>
        <dbReference type="ChEBI" id="CHEBI:138306"/>
        <dbReference type="EC" id="4.1.2.47"/>
    </reaction>
</comment>
<dbReference type="EMBL" id="LRBV02000006">
    <property type="status" value="NOT_ANNOTATED_CDS"/>
    <property type="molecule type" value="Genomic_DNA"/>
</dbReference>
<comment type="catalytic activity">
    <reaction evidence="12">
        <text>2,2-dimethylpropanal + hydrogen cyanide = (2S)-2-hydroxy-3,3-dimethylbutanenitrile</text>
        <dbReference type="Rhea" id="RHEA:77407"/>
        <dbReference type="ChEBI" id="CHEBI:18407"/>
        <dbReference type="ChEBI" id="CHEBI:141557"/>
        <dbReference type="ChEBI" id="CHEBI:197355"/>
    </reaction>
</comment>
<comment type="catalytic activity">
    <reaction evidence="6">
        <text>formylthiophene + hydrogen cyanide = (2R)-2-hydroxy-2-(thiophen-2-yl)acetonitrile</text>
        <dbReference type="Rhea" id="RHEA:77455"/>
        <dbReference type="ChEBI" id="CHEBI:18407"/>
        <dbReference type="ChEBI" id="CHEBI:87301"/>
        <dbReference type="ChEBI" id="CHEBI:197332"/>
    </reaction>
</comment>
<reference evidence="22" key="2">
    <citation type="submission" date="2021-01" db="UniProtKB">
        <authorList>
            <consortium name="EnsemblPlants"/>
        </authorList>
    </citation>
    <scope>IDENTIFICATION</scope>
</reference>
<comment type="catalytic activity">
    <reaction evidence="3">
        <text>a monosubstituted aliphatic (S)-hydroxynitrile = an aldehyde + hydrogen cyanide</text>
        <dbReference type="Rhea" id="RHEA:56588"/>
        <dbReference type="ChEBI" id="CHEBI:17478"/>
        <dbReference type="ChEBI" id="CHEBI:18407"/>
        <dbReference type="ChEBI" id="CHEBI:140596"/>
        <dbReference type="EC" id="4.1.2.47"/>
    </reaction>
</comment>
<dbReference type="InterPro" id="IPR029058">
    <property type="entry name" value="AB_hydrolase_fold"/>
</dbReference>
<evidence type="ECO:0000256" key="11">
    <source>
        <dbReference type="ARBA" id="ARBA00052511"/>
    </source>
</evidence>
<dbReference type="Gramene" id="QL06p043490:mrna">
    <property type="protein sequence ID" value="QL06p043490:mrna"/>
    <property type="gene ID" value="QL06p043490"/>
</dbReference>
<comment type="catalytic activity">
    <reaction evidence="7">
        <text>butan-2-one + hydrogen cyanide = 2-hydroxy-2-methylbutanenitrile</text>
        <dbReference type="Rhea" id="RHEA:77467"/>
        <dbReference type="ChEBI" id="CHEBI:18407"/>
        <dbReference type="ChEBI" id="CHEBI:28398"/>
        <dbReference type="ChEBI" id="CHEBI:60954"/>
    </reaction>
    <physiologicalReaction direction="right-to-left" evidence="7">
        <dbReference type="Rhea" id="RHEA:77469"/>
    </physiologicalReaction>
</comment>
<evidence type="ECO:0000256" key="10">
    <source>
        <dbReference type="ARBA" id="ARBA00052033"/>
    </source>
</evidence>
<dbReference type="InterPro" id="IPR000073">
    <property type="entry name" value="AB_hydrolase_1"/>
</dbReference>
<dbReference type="Gene3D" id="3.40.50.1820">
    <property type="entry name" value="alpha/beta hydrolase"/>
    <property type="match status" value="1"/>
</dbReference>
<comment type="catalytic activity">
    <reaction evidence="5">
        <text>benzaldehyde + hydrogen cyanide = (S)-mandelonitrile</text>
        <dbReference type="Rhea" id="RHEA:77427"/>
        <dbReference type="ChEBI" id="CHEBI:17169"/>
        <dbReference type="ChEBI" id="CHEBI:18407"/>
        <dbReference type="ChEBI" id="CHEBI:36941"/>
    </reaction>
</comment>
<proteinExistence type="inferred from homology"/>
<comment type="catalytic activity">
    <reaction evidence="11">
        <text>3-formylthiophene + hydrogen cyanide = (2S)-2-hydroxy-2-(thiophen-3-yl)acetonitrile</text>
        <dbReference type="Rhea" id="RHEA:77459"/>
        <dbReference type="ChEBI" id="CHEBI:18407"/>
        <dbReference type="ChEBI" id="CHEBI:87611"/>
        <dbReference type="ChEBI" id="CHEBI:197333"/>
    </reaction>
</comment>
<reference evidence="22 23" key="1">
    <citation type="journal article" date="2016" name="G3 (Bethesda)">
        <title>First Draft Assembly and Annotation of the Genome of a California Endemic Oak Quercus lobata Nee (Fagaceae).</title>
        <authorList>
            <person name="Sork V.L."/>
            <person name="Fitz-Gibbon S.T."/>
            <person name="Puiu D."/>
            <person name="Crepeau M."/>
            <person name="Gugger P.F."/>
            <person name="Sherman R."/>
            <person name="Stevens K."/>
            <person name="Langley C.H."/>
            <person name="Pellegrini M."/>
            <person name="Salzberg S.L."/>
        </authorList>
    </citation>
    <scope>NUCLEOTIDE SEQUENCE [LARGE SCALE GENOMIC DNA]</scope>
    <source>
        <strain evidence="22 23">cv. SW786</strain>
    </source>
</reference>
<dbReference type="OMA" id="CAFMPDH"/>
<dbReference type="AlphaFoldDB" id="A0A7N2M193"/>
<evidence type="ECO:0000256" key="20">
    <source>
        <dbReference type="ARBA" id="ARBA00079794"/>
    </source>
</evidence>
<dbReference type="FunCoup" id="A0A7N2M193">
    <property type="interactions" value="246"/>
</dbReference>
<organism evidence="22 23">
    <name type="scientific">Quercus lobata</name>
    <name type="common">Valley oak</name>
    <dbReference type="NCBI Taxonomy" id="97700"/>
    <lineage>
        <taxon>Eukaryota</taxon>
        <taxon>Viridiplantae</taxon>
        <taxon>Streptophyta</taxon>
        <taxon>Embryophyta</taxon>
        <taxon>Tracheophyta</taxon>
        <taxon>Spermatophyta</taxon>
        <taxon>Magnoliopsida</taxon>
        <taxon>eudicotyledons</taxon>
        <taxon>Gunneridae</taxon>
        <taxon>Pentapetalae</taxon>
        <taxon>rosids</taxon>
        <taxon>fabids</taxon>
        <taxon>Fagales</taxon>
        <taxon>Fagaceae</taxon>
        <taxon>Quercus</taxon>
    </lineage>
</organism>
<dbReference type="RefSeq" id="XP_030975527.1">
    <property type="nucleotide sequence ID" value="XM_031119667.1"/>
</dbReference>
<evidence type="ECO:0000256" key="4">
    <source>
        <dbReference type="ARBA" id="ARBA00050262"/>
    </source>
</evidence>
<dbReference type="EC" id="4.1.2.47" evidence="16"/>
<evidence type="ECO:0000256" key="12">
    <source>
        <dbReference type="ARBA" id="ARBA00052600"/>
    </source>
</evidence>
<dbReference type="GO" id="GO:0080030">
    <property type="term" value="F:methyl indole-3-acetate esterase activity"/>
    <property type="evidence" value="ECO:0007669"/>
    <property type="project" value="TreeGrafter"/>
</dbReference>
<evidence type="ECO:0000256" key="14">
    <source>
        <dbReference type="ARBA" id="ARBA00052826"/>
    </source>
</evidence>
<evidence type="ECO:0000256" key="18">
    <source>
        <dbReference type="ARBA" id="ARBA00076040"/>
    </source>
</evidence>
<comment type="catalytic activity">
    <reaction evidence="2">
        <text>4-methoxybenzaldehyde + hydrogen cyanide = (2S)-2-hydroxy-2-(4-methoxyphenyl)acetonitrile</text>
        <dbReference type="Rhea" id="RHEA:77447"/>
        <dbReference type="ChEBI" id="CHEBI:18407"/>
        <dbReference type="ChEBI" id="CHEBI:28235"/>
        <dbReference type="ChEBI" id="CHEBI:197328"/>
    </reaction>
</comment>
<dbReference type="PANTHER" id="PTHR10992">
    <property type="entry name" value="METHYLESTERASE FAMILY MEMBER"/>
    <property type="match status" value="1"/>
</dbReference>
<dbReference type="Proteomes" id="UP000594261">
    <property type="component" value="Chromosome 6"/>
</dbReference>
<evidence type="ECO:0000256" key="1">
    <source>
        <dbReference type="ARBA" id="ARBA00022801"/>
    </source>
</evidence>
<evidence type="ECO:0000256" key="13">
    <source>
        <dbReference type="ARBA" id="ARBA00052609"/>
    </source>
</evidence>
<evidence type="ECO:0000256" key="9">
    <source>
        <dbReference type="ARBA" id="ARBA00051977"/>
    </source>
</evidence>
<evidence type="ECO:0000256" key="8">
    <source>
        <dbReference type="ARBA" id="ARBA00051735"/>
    </source>
</evidence>
<evidence type="ECO:0000256" key="17">
    <source>
        <dbReference type="ARBA" id="ARBA00069221"/>
    </source>
</evidence>
<keyword evidence="23" id="KW-1185">Reference proteome</keyword>
<comment type="catalytic activity">
    <reaction evidence="9">
        <text>acrolein + hydrogen cyanide = (2S)-2-hydroxybut-3-enenitrile</text>
        <dbReference type="Rhea" id="RHEA:77411"/>
        <dbReference type="ChEBI" id="CHEBI:15368"/>
        <dbReference type="ChEBI" id="CHEBI:18407"/>
        <dbReference type="ChEBI" id="CHEBI:197356"/>
    </reaction>
</comment>
<gene>
    <name evidence="22" type="primary">LOC115995205</name>
</gene>
<dbReference type="GO" id="GO:0080032">
    <property type="term" value="F:methyl jasmonate esterase activity"/>
    <property type="evidence" value="ECO:0007669"/>
    <property type="project" value="TreeGrafter"/>
</dbReference>
<evidence type="ECO:0000256" key="15">
    <source>
        <dbReference type="ARBA" id="ARBA00060885"/>
    </source>
</evidence>
<evidence type="ECO:0000256" key="2">
    <source>
        <dbReference type="ARBA" id="ARBA00050104"/>
    </source>
</evidence>
<comment type="similarity">
    <text evidence="15">Belongs to the AB hydrolase superfamily. Hydroxynitrile lyase family.</text>
</comment>
<dbReference type="InterPro" id="IPR045889">
    <property type="entry name" value="MES/HNL"/>
</dbReference>
<evidence type="ECO:0000259" key="21">
    <source>
        <dbReference type="Pfam" id="PF00561"/>
    </source>
</evidence>
<feature type="domain" description="AB hydrolase-1" evidence="21">
    <location>
        <begin position="9"/>
        <end position="248"/>
    </location>
</feature>
<dbReference type="GO" id="GO:0047606">
    <property type="term" value="F:(S)-hydroxynitrile lyase activity"/>
    <property type="evidence" value="ECO:0007669"/>
    <property type="project" value="UniProtKB-EC"/>
</dbReference>
<dbReference type="Pfam" id="PF00561">
    <property type="entry name" value="Abhydrolase_1"/>
    <property type="match status" value="1"/>
</dbReference>
<dbReference type="FunFam" id="3.40.50.1820:FF:000051">
    <property type="entry name" value="(S)-hydroxynitrile lyase"/>
    <property type="match status" value="1"/>
</dbReference>
<comment type="catalytic activity">
    <reaction evidence="10">
        <text>2-methylpropanal + hydrogen cyanide = (2S)-2-hydroxy-3-methylbutanenitrile</text>
        <dbReference type="Rhea" id="RHEA:77403"/>
        <dbReference type="ChEBI" id="CHEBI:18407"/>
        <dbReference type="ChEBI" id="CHEBI:48943"/>
        <dbReference type="ChEBI" id="CHEBI:197354"/>
    </reaction>
</comment>
<protein>
    <recommendedName>
        <fullName evidence="17">(S)-hydroxynitrile lyase</fullName>
        <ecNumber evidence="16">4.1.2.47</ecNumber>
    </recommendedName>
    <alternativeName>
        <fullName evidence="18">2-hydroxy-2-methylpropanenitrile lyase</fullName>
    </alternativeName>
    <alternativeName>
        <fullName evidence="19">Acetone cyanohydrin lyase</fullName>
    </alternativeName>
    <alternativeName>
        <fullName evidence="20">Hydroxynitrile lyase</fullName>
    </alternativeName>
</protein>
<sequence length="263" mass="29385">MAAPRVQKHFVLVHGACHGAWSWYKLKPRLESAGHRVTVLDLAASGINRKAIQDVHTMYEYTEPLLEYLASLPPNEKVVLVGHSLGGLNIALAMDKYPEKVAAGVFMAAFMPDTKHKPSYVLEQYNERTPAEAWLDTQFSDYGSVNQPSTSIFFGPKFLSTKLYQLSPTEDFELAMTLARPGSLFLDDLSKAKNFSNEGYGSVPQVYVVCDQDLGIPVEFQRWMIKNGVPKEVMEINGADHMAMLSKPDELCHCLLETAHKYA</sequence>
<dbReference type="GO" id="GO:0080031">
    <property type="term" value="F:methyl salicylate esterase activity"/>
    <property type="evidence" value="ECO:0007669"/>
    <property type="project" value="TreeGrafter"/>
</dbReference>
<dbReference type="GeneID" id="115995205"/>
<evidence type="ECO:0000313" key="22">
    <source>
        <dbReference type="EnsemblPlants" id="QL06p043490:mrna"/>
    </source>
</evidence>
<evidence type="ECO:0000256" key="3">
    <source>
        <dbReference type="ARBA" id="ARBA00050241"/>
    </source>
</evidence>